<protein>
    <submittedName>
        <fullName evidence="2">MBL fold metallo-hydrolase</fullName>
    </submittedName>
</protein>
<evidence type="ECO:0000313" key="3">
    <source>
        <dbReference type="Proteomes" id="UP001371305"/>
    </source>
</evidence>
<dbReference type="PANTHER" id="PTHR15032">
    <property type="entry name" value="N-ACYL-PHOSPHATIDYLETHANOLAMINE-HYDROLYZING PHOSPHOLIPASE D"/>
    <property type="match status" value="1"/>
</dbReference>
<dbReference type="PANTHER" id="PTHR15032:SF4">
    <property type="entry name" value="N-ACYL-PHOSPHATIDYLETHANOLAMINE-HYDROLYZING PHOSPHOLIPASE D"/>
    <property type="match status" value="1"/>
</dbReference>
<dbReference type="SMART" id="SM00849">
    <property type="entry name" value="Lactamase_B"/>
    <property type="match status" value="1"/>
</dbReference>
<dbReference type="EMBL" id="JBBUKT010000016">
    <property type="protein sequence ID" value="MEK7954189.1"/>
    <property type="molecule type" value="Genomic_DNA"/>
</dbReference>
<dbReference type="RefSeq" id="WP_341407957.1">
    <property type="nucleotide sequence ID" value="NZ_JBBUKT010000016.1"/>
</dbReference>
<reference evidence="2 3" key="1">
    <citation type="submission" date="2024-04" db="EMBL/GenBank/DDBJ databases">
        <title>Luteolibacter sp. isolated from soil.</title>
        <authorList>
            <person name="An J."/>
        </authorList>
    </citation>
    <scope>NUCLEOTIDE SEQUENCE [LARGE SCALE GENOMIC DNA]</scope>
    <source>
        <strain evidence="2 3">Y139</strain>
    </source>
</reference>
<sequence length="310" mass="34857">MGTFTNPWIQEEHGFGDVLRWKLGIAPKDPPSGAPDEPAATVRMILEDAPVRGWRVTWLGHASFLLQTAGKNLLVDPVFSDYCAPLPLPSLKRLVPPPCWIDQLPGIDAVLLTHSHYDHLDLPSLRSIGSRTPLMVPEGHSPWLKRKGFPDVTELPWFASAEVVPGIRVTATPGQHFTARTPFDRNRAHWCGWLLESGGVKLWHTGDSGWCPAFREIVEKLGPIDFGMIPIGAYSPRWFMRPMHMNPEEAVQVFEETRCKRAVAMHWGTFRLTDEPLGEPPLRLAAELERRGIEADRFMIGRVGESWSVE</sequence>
<dbReference type="InterPro" id="IPR024884">
    <property type="entry name" value="NAPE-PLD"/>
</dbReference>
<dbReference type="Gene3D" id="3.60.15.10">
    <property type="entry name" value="Ribonuclease Z/Hydroxyacylglutathione hydrolase-like"/>
    <property type="match status" value="1"/>
</dbReference>
<comment type="caution">
    <text evidence="2">The sequence shown here is derived from an EMBL/GenBank/DDBJ whole genome shotgun (WGS) entry which is preliminary data.</text>
</comment>
<name>A0ABU9B2C6_9BACT</name>
<dbReference type="Proteomes" id="UP001371305">
    <property type="component" value="Unassembled WGS sequence"/>
</dbReference>
<feature type="domain" description="Metallo-beta-lactamase" evidence="1">
    <location>
        <begin position="60"/>
        <end position="266"/>
    </location>
</feature>
<dbReference type="InterPro" id="IPR001279">
    <property type="entry name" value="Metallo-B-lactamas"/>
</dbReference>
<dbReference type="InterPro" id="IPR036866">
    <property type="entry name" value="RibonucZ/Hydroxyglut_hydro"/>
</dbReference>
<organism evidence="2 3">
    <name type="scientific">Luteolibacter soli</name>
    <dbReference type="NCBI Taxonomy" id="3135280"/>
    <lineage>
        <taxon>Bacteria</taxon>
        <taxon>Pseudomonadati</taxon>
        <taxon>Verrucomicrobiota</taxon>
        <taxon>Verrucomicrobiia</taxon>
        <taxon>Verrucomicrobiales</taxon>
        <taxon>Verrucomicrobiaceae</taxon>
        <taxon>Luteolibacter</taxon>
    </lineage>
</organism>
<proteinExistence type="predicted"/>
<dbReference type="PIRSF" id="PIRSF038896">
    <property type="entry name" value="NAPE-PLD"/>
    <property type="match status" value="1"/>
</dbReference>
<evidence type="ECO:0000259" key="1">
    <source>
        <dbReference type="SMART" id="SM00849"/>
    </source>
</evidence>
<evidence type="ECO:0000313" key="2">
    <source>
        <dbReference type="EMBL" id="MEK7954189.1"/>
    </source>
</evidence>
<dbReference type="SUPFAM" id="SSF56281">
    <property type="entry name" value="Metallo-hydrolase/oxidoreductase"/>
    <property type="match status" value="1"/>
</dbReference>
<accession>A0ABU9B2C6</accession>
<dbReference type="Pfam" id="PF12706">
    <property type="entry name" value="Lactamase_B_2"/>
    <property type="match status" value="1"/>
</dbReference>
<gene>
    <name evidence="2" type="ORF">WKV53_26970</name>
</gene>
<keyword evidence="3" id="KW-1185">Reference proteome</keyword>